<dbReference type="GO" id="GO:1902201">
    <property type="term" value="P:negative regulation of bacterial-type flagellum-dependent cell motility"/>
    <property type="evidence" value="ECO:0007669"/>
    <property type="project" value="TreeGrafter"/>
</dbReference>
<feature type="transmembrane region" description="Helical" evidence="9">
    <location>
        <begin position="155"/>
        <end position="181"/>
    </location>
</feature>
<evidence type="ECO:0000259" key="10">
    <source>
        <dbReference type="PROSITE" id="PS50887"/>
    </source>
</evidence>
<keyword evidence="12" id="KW-1185">Reference proteome</keyword>
<evidence type="ECO:0000256" key="5">
    <source>
        <dbReference type="ARBA" id="ARBA00022692"/>
    </source>
</evidence>
<dbReference type="EC" id="2.7.7.65" evidence="3"/>
<proteinExistence type="predicted"/>
<evidence type="ECO:0000256" key="8">
    <source>
        <dbReference type="ARBA" id="ARBA00034247"/>
    </source>
</evidence>
<sequence>MRLLFRSLLLLVLWLALWRLSALMEYSEHASLWFPPAGLTFAALLVMSWRAIPTLFVASIVSTFWMASLYQLDAGPLSLAKAGVGFFFAHVVPYFVGALLLRWQMTRLQDSGITTTVLNFLLLACLSSLVVSWLGTLTIAESGLLSRAEIWDTWLPWWIGDLTEVIVLAPIFIAVISWRYPQLEEWLGGLTFAVSDRNYRSFVGKLSLILGLLFVSLLLVNYSQREEAAFAVFFLILPFLWIAYTEPAIYTALAITLFSFLLASLVPLLQLMNYALVFQFAITVIAASAWFGVSVPTLVASNLVLTERVSKDGLTQASSREFFMQRLQQQLRQAKYQQKPTALLLFDVDKFKHINDNFGHIVGDEVLVGVTATVKQQLRDGDLLGRFGGDEFMVMLNTTNLGEALETAERLRKAIACLKVSVPDIHVSCSFGIVEIAAGEHIMEAVDRADQALLNAKRAGRNCVARG</sequence>
<feature type="transmembrane region" description="Helical" evidence="9">
    <location>
        <begin position="78"/>
        <end position="101"/>
    </location>
</feature>
<feature type="transmembrane region" description="Helical" evidence="9">
    <location>
        <begin position="55"/>
        <end position="72"/>
    </location>
</feature>
<comment type="caution">
    <text evidence="11">The sequence shown here is derived from an EMBL/GenBank/DDBJ whole genome shotgun (WGS) entry which is preliminary data.</text>
</comment>
<organism evidence="11 12">
    <name type="scientific">Idiomarina seosinensis</name>
    <dbReference type="NCBI Taxonomy" id="281739"/>
    <lineage>
        <taxon>Bacteria</taxon>
        <taxon>Pseudomonadati</taxon>
        <taxon>Pseudomonadota</taxon>
        <taxon>Gammaproteobacteria</taxon>
        <taxon>Alteromonadales</taxon>
        <taxon>Idiomarinaceae</taxon>
        <taxon>Idiomarina</taxon>
    </lineage>
</organism>
<feature type="transmembrane region" description="Helical" evidence="9">
    <location>
        <begin position="202"/>
        <end position="222"/>
    </location>
</feature>
<comment type="subcellular location">
    <subcellularLocation>
        <location evidence="2">Cell membrane</location>
        <topology evidence="2">Multi-pass membrane protein</topology>
    </subcellularLocation>
</comment>
<dbReference type="EMBL" id="PIQF01000001">
    <property type="protein sequence ID" value="RUO77831.1"/>
    <property type="molecule type" value="Genomic_DNA"/>
</dbReference>
<dbReference type="RefSeq" id="WP_198678640.1">
    <property type="nucleotide sequence ID" value="NZ_PIQF01000001.1"/>
</dbReference>
<comment type="cofactor">
    <cofactor evidence="1">
        <name>Mg(2+)</name>
        <dbReference type="ChEBI" id="CHEBI:18420"/>
    </cofactor>
</comment>
<feature type="transmembrane region" description="Helical" evidence="9">
    <location>
        <begin position="32"/>
        <end position="48"/>
    </location>
</feature>
<dbReference type="InterPro" id="IPR050469">
    <property type="entry name" value="Diguanylate_Cyclase"/>
</dbReference>
<comment type="catalytic activity">
    <reaction evidence="8">
        <text>2 GTP = 3',3'-c-di-GMP + 2 diphosphate</text>
        <dbReference type="Rhea" id="RHEA:24898"/>
        <dbReference type="ChEBI" id="CHEBI:33019"/>
        <dbReference type="ChEBI" id="CHEBI:37565"/>
        <dbReference type="ChEBI" id="CHEBI:58805"/>
        <dbReference type="EC" id="2.7.7.65"/>
    </reaction>
</comment>
<feature type="transmembrane region" description="Helical" evidence="9">
    <location>
        <begin position="228"/>
        <end position="244"/>
    </location>
</feature>
<dbReference type="Proteomes" id="UP000287908">
    <property type="component" value="Unassembled WGS sequence"/>
</dbReference>
<dbReference type="FunFam" id="3.30.70.270:FF:000001">
    <property type="entry name" value="Diguanylate cyclase domain protein"/>
    <property type="match status" value="1"/>
</dbReference>
<evidence type="ECO:0000256" key="3">
    <source>
        <dbReference type="ARBA" id="ARBA00012528"/>
    </source>
</evidence>
<evidence type="ECO:0000256" key="7">
    <source>
        <dbReference type="ARBA" id="ARBA00023136"/>
    </source>
</evidence>
<gene>
    <name evidence="11" type="ORF">CWI81_04945</name>
</gene>
<feature type="transmembrane region" description="Helical" evidence="9">
    <location>
        <begin position="276"/>
        <end position="305"/>
    </location>
</feature>
<evidence type="ECO:0000256" key="9">
    <source>
        <dbReference type="SAM" id="Phobius"/>
    </source>
</evidence>
<dbReference type="InterPro" id="IPR043128">
    <property type="entry name" value="Rev_trsase/Diguanyl_cyclase"/>
</dbReference>
<dbReference type="PANTHER" id="PTHR45138:SF9">
    <property type="entry name" value="DIGUANYLATE CYCLASE DGCM-RELATED"/>
    <property type="match status" value="1"/>
</dbReference>
<evidence type="ECO:0000313" key="11">
    <source>
        <dbReference type="EMBL" id="RUO77831.1"/>
    </source>
</evidence>
<feature type="domain" description="GGDEF" evidence="10">
    <location>
        <begin position="339"/>
        <end position="467"/>
    </location>
</feature>
<evidence type="ECO:0000256" key="2">
    <source>
        <dbReference type="ARBA" id="ARBA00004651"/>
    </source>
</evidence>
<keyword evidence="7 9" id="KW-0472">Membrane</keyword>
<dbReference type="GO" id="GO:0043709">
    <property type="term" value="P:cell adhesion involved in single-species biofilm formation"/>
    <property type="evidence" value="ECO:0007669"/>
    <property type="project" value="TreeGrafter"/>
</dbReference>
<feature type="transmembrane region" description="Helical" evidence="9">
    <location>
        <begin position="113"/>
        <end position="135"/>
    </location>
</feature>
<dbReference type="CDD" id="cd01949">
    <property type="entry name" value="GGDEF"/>
    <property type="match status" value="1"/>
</dbReference>
<evidence type="ECO:0000256" key="6">
    <source>
        <dbReference type="ARBA" id="ARBA00022989"/>
    </source>
</evidence>
<feature type="transmembrane region" description="Helical" evidence="9">
    <location>
        <begin position="251"/>
        <end position="270"/>
    </location>
</feature>
<keyword evidence="4" id="KW-1003">Cell membrane</keyword>
<dbReference type="SUPFAM" id="SSF55073">
    <property type="entry name" value="Nucleotide cyclase"/>
    <property type="match status" value="1"/>
</dbReference>
<dbReference type="SMART" id="SM00267">
    <property type="entry name" value="GGDEF"/>
    <property type="match status" value="1"/>
</dbReference>
<dbReference type="Gene3D" id="3.30.70.270">
    <property type="match status" value="1"/>
</dbReference>
<keyword evidence="6 9" id="KW-1133">Transmembrane helix</keyword>
<dbReference type="InterPro" id="IPR000160">
    <property type="entry name" value="GGDEF_dom"/>
</dbReference>
<dbReference type="InterPro" id="IPR007895">
    <property type="entry name" value="MASE1"/>
</dbReference>
<protein>
    <recommendedName>
        <fullName evidence="3">diguanylate cyclase</fullName>
        <ecNumber evidence="3">2.7.7.65</ecNumber>
    </recommendedName>
</protein>
<dbReference type="GO" id="GO:0052621">
    <property type="term" value="F:diguanylate cyclase activity"/>
    <property type="evidence" value="ECO:0007669"/>
    <property type="project" value="UniProtKB-EC"/>
</dbReference>
<evidence type="ECO:0000313" key="12">
    <source>
        <dbReference type="Proteomes" id="UP000287908"/>
    </source>
</evidence>
<dbReference type="PANTHER" id="PTHR45138">
    <property type="entry name" value="REGULATORY COMPONENTS OF SENSORY TRANSDUCTION SYSTEM"/>
    <property type="match status" value="1"/>
</dbReference>
<dbReference type="Pfam" id="PF05231">
    <property type="entry name" value="MASE1"/>
    <property type="match status" value="1"/>
</dbReference>
<dbReference type="Pfam" id="PF00990">
    <property type="entry name" value="GGDEF"/>
    <property type="match status" value="1"/>
</dbReference>
<dbReference type="AlphaFoldDB" id="A0A432ZIP2"/>
<dbReference type="GO" id="GO:0005886">
    <property type="term" value="C:plasma membrane"/>
    <property type="evidence" value="ECO:0007669"/>
    <property type="project" value="UniProtKB-SubCell"/>
</dbReference>
<reference evidence="11 12" key="1">
    <citation type="journal article" date="2011" name="Front. Microbiol.">
        <title>Genomic signatures of strain selection and enhancement in Bacillus atrophaeus var. globigii, a historical biowarfare simulant.</title>
        <authorList>
            <person name="Gibbons H.S."/>
            <person name="Broomall S.M."/>
            <person name="McNew L.A."/>
            <person name="Daligault H."/>
            <person name="Chapman C."/>
            <person name="Bruce D."/>
            <person name="Karavis M."/>
            <person name="Krepps M."/>
            <person name="McGregor P.A."/>
            <person name="Hong C."/>
            <person name="Park K.H."/>
            <person name="Akmal A."/>
            <person name="Feldman A."/>
            <person name="Lin J.S."/>
            <person name="Chang W.E."/>
            <person name="Higgs B.W."/>
            <person name="Demirev P."/>
            <person name="Lindquist J."/>
            <person name="Liem A."/>
            <person name="Fochler E."/>
            <person name="Read T.D."/>
            <person name="Tapia R."/>
            <person name="Johnson S."/>
            <person name="Bishop-Lilly K.A."/>
            <person name="Detter C."/>
            <person name="Han C."/>
            <person name="Sozhamannan S."/>
            <person name="Rosenzweig C.N."/>
            <person name="Skowronski E.W."/>
        </authorList>
    </citation>
    <scope>NUCLEOTIDE SEQUENCE [LARGE SCALE GENOMIC DNA]</scope>
    <source>
        <strain evidence="11 12">CL-SP19</strain>
    </source>
</reference>
<dbReference type="PROSITE" id="PS50887">
    <property type="entry name" value="GGDEF"/>
    <property type="match status" value="1"/>
</dbReference>
<accession>A0A432ZIP2</accession>
<name>A0A432ZIP2_9GAMM</name>
<dbReference type="InterPro" id="IPR029787">
    <property type="entry name" value="Nucleotide_cyclase"/>
</dbReference>
<dbReference type="NCBIfam" id="TIGR00254">
    <property type="entry name" value="GGDEF"/>
    <property type="match status" value="1"/>
</dbReference>
<keyword evidence="5 9" id="KW-0812">Transmembrane</keyword>
<evidence type="ECO:0000256" key="1">
    <source>
        <dbReference type="ARBA" id="ARBA00001946"/>
    </source>
</evidence>
<evidence type="ECO:0000256" key="4">
    <source>
        <dbReference type="ARBA" id="ARBA00022475"/>
    </source>
</evidence>